<feature type="region of interest" description="Disordered" evidence="1">
    <location>
        <begin position="144"/>
        <end position="164"/>
    </location>
</feature>
<dbReference type="EMBL" id="CAVLEF010000004">
    <property type="protein sequence ID" value="CAK1543241.1"/>
    <property type="molecule type" value="Genomic_DNA"/>
</dbReference>
<sequence length="164" mass="18285">MKACTIMFLGCIFSLVTSRDYYVGMFKRNDLLVAQDRLYKEGVPFKKIYAKYGRIFKCPITYFRVVDRLGIGRGPKIEIIRGGLRHKYLVLRLQSLYSYPISVNVYVGCENKIPPKTTTPKALTELTTTHAGLKDGATTVLVENSNATSTSSDANSTSALTTLK</sequence>
<dbReference type="InterPro" id="IPR031734">
    <property type="entry name" value="MBF2"/>
</dbReference>
<feature type="signal peptide" evidence="2">
    <location>
        <begin position="1"/>
        <end position="18"/>
    </location>
</feature>
<evidence type="ECO:0000313" key="3">
    <source>
        <dbReference type="EMBL" id="CAK1543241.1"/>
    </source>
</evidence>
<feature type="chain" id="PRO_5043987563" evidence="2">
    <location>
        <begin position="19"/>
        <end position="164"/>
    </location>
</feature>
<evidence type="ECO:0000313" key="4">
    <source>
        <dbReference type="Proteomes" id="UP001497472"/>
    </source>
</evidence>
<dbReference type="Proteomes" id="UP001497472">
    <property type="component" value="Unassembled WGS sequence"/>
</dbReference>
<comment type="caution">
    <text evidence="3">The sequence shown here is derived from an EMBL/GenBank/DDBJ whole genome shotgun (WGS) entry which is preliminary data.</text>
</comment>
<reference evidence="3 4" key="1">
    <citation type="submission" date="2023-11" db="EMBL/GenBank/DDBJ databases">
        <authorList>
            <person name="Okamura Y."/>
        </authorList>
    </citation>
    <scope>NUCLEOTIDE SEQUENCE [LARGE SCALE GENOMIC DNA]</scope>
</reference>
<gene>
    <name evidence="3" type="ORF">LNINA_LOCUS3070</name>
</gene>
<evidence type="ECO:0000256" key="2">
    <source>
        <dbReference type="SAM" id="SignalP"/>
    </source>
</evidence>
<keyword evidence="2" id="KW-0732">Signal</keyword>
<dbReference type="AlphaFoldDB" id="A0AAV1J3X9"/>
<name>A0AAV1J3X9_9NEOP</name>
<dbReference type="Pfam" id="PF15868">
    <property type="entry name" value="MBF2"/>
    <property type="match status" value="1"/>
</dbReference>
<organism evidence="3 4">
    <name type="scientific">Leptosia nina</name>
    <dbReference type="NCBI Taxonomy" id="320188"/>
    <lineage>
        <taxon>Eukaryota</taxon>
        <taxon>Metazoa</taxon>
        <taxon>Ecdysozoa</taxon>
        <taxon>Arthropoda</taxon>
        <taxon>Hexapoda</taxon>
        <taxon>Insecta</taxon>
        <taxon>Pterygota</taxon>
        <taxon>Neoptera</taxon>
        <taxon>Endopterygota</taxon>
        <taxon>Lepidoptera</taxon>
        <taxon>Glossata</taxon>
        <taxon>Ditrysia</taxon>
        <taxon>Papilionoidea</taxon>
        <taxon>Pieridae</taxon>
        <taxon>Pierinae</taxon>
        <taxon>Leptosia</taxon>
    </lineage>
</organism>
<keyword evidence="4" id="KW-1185">Reference proteome</keyword>
<protein>
    <submittedName>
        <fullName evidence="3">Uncharacterized protein</fullName>
    </submittedName>
</protein>
<evidence type="ECO:0000256" key="1">
    <source>
        <dbReference type="SAM" id="MobiDB-lite"/>
    </source>
</evidence>
<proteinExistence type="predicted"/>
<accession>A0AAV1J3X9</accession>